<accession>A0A151WUB0</accession>
<dbReference type="EMBL" id="KQ982737">
    <property type="protein sequence ID" value="KYQ51426.1"/>
    <property type="molecule type" value="Genomic_DNA"/>
</dbReference>
<protein>
    <submittedName>
        <fullName evidence="1">Uncharacterized protein</fullName>
    </submittedName>
</protein>
<evidence type="ECO:0000313" key="1">
    <source>
        <dbReference type="EMBL" id="KYQ51426.1"/>
    </source>
</evidence>
<reference evidence="1 2" key="1">
    <citation type="submission" date="2015-09" db="EMBL/GenBank/DDBJ databases">
        <title>Trachymyrmex zeteki WGS genome.</title>
        <authorList>
            <person name="Nygaard S."/>
            <person name="Hu H."/>
            <person name="Boomsma J."/>
            <person name="Zhang G."/>
        </authorList>
    </citation>
    <scope>NUCLEOTIDE SEQUENCE [LARGE SCALE GENOMIC DNA]</scope>
    <source>
        <strain evidence="1">Tzet28-1</strain>
        <tissue evidence="1">Whole body</tissue>
    </source>
</reference>
<dbReference type="AlphaFoldDB" id="A0A151WUB0"/>
<proteinExistence type="predicted"/>
<gene>
    <name evidence="1" type="ORF">ALC60_09482</name>
</gene>
<keyword evidence="2" id="KW-1185">Reference proteome</keyword>
<evidence type="ECO:0000313" key="2">
    <source>
        <dbReference type="Proteomes" id="UP000075809"/>
    </source>
</evidence>
<dbReference type="Proteomes" id="UP000075809">
    <property type="component" value="Unassembled WGS sequence"/>
</dbReference>
<sequence>MTISHRGCSATLLPPSSLFFSTGGGIVAGSYKPDDHYNVINFDERIIRGGPRGQGDKQRTSASKLRTMLDAQEEFASGANVIQDGIEFLTTPSTAETFSPDFPQSCRSSLMSVECPEGSSSLGKCEQVFSELERELLLDCVGIISAVDDTDRWGATGDNRRGHPVGSTGVIAVEGRLIGRAHERVWSRELVLGPETRSTSRVIGVQHAHRRLSGHASCFNDRKHVAIKMEVSSTVTFLGSVRVNDERVDDTAEGFQNLVWLDKQDRHVPVTSSFRASYPRYPLFRCFGSCVNELLVGKCY</sequence>
<name>A0A151WUB0_9HYME</name>
<organism evidence="1 2">
    <name type="scientific">Mycetomoellerius zeteki</name>
    <dbReference type="NCBI Taxonomy" id="64791"/>
    <lineage>
        <taxon>Eukaryota</taxon>
        <taxon>Metazoa</taxon>
        <taxon>Ecdysozoa</taxon>
        <taxon>Arthropoda</taxon>
        <taxon>Hexapoda</taxon>
        <taxon>Insecta</taxon>
        <taxon>Pterygota</taxon>
        <taxon>Neoptera</taxon>
        <taxon>Endopterygota</taxon>
        <taxon>Hymenoptera</taxon>
        <taxon>Apocrita</taxon>
        <taxon>Aculeata</taxon>
        <taxon>Formicoidea</taxon>
        <taxon>Formicidae</taxon>
        <taxon>Myrmicinae</taxon>
        <taxon>Mycetomoellerius</taxon>
    </lineage>
</organism>